<keyword evidence="9" id="KW-1185">Reference proteome</keyword>
<evidence type="ECO:0000256" key="5">
    <source>
        <dbReference type="ARBA" id="ARBA00022847"/>
    </source>
</evidence>
<feature type="non-terminal residue" evidence="8">
    <location>
        <position position="79"/>
    </location>
</feature>
<dbReference type="Proteomes" id="UP000036987">
    <property type="component" value="Unassembled WGS sequence"/>
</dbReference>
<evidence type="ECO:0000256" key="1">
    <source>
        <dbReference type="ARBA" id="ARBA00004141"/>
    </source>
</evidence>
<feature type="non-terminal residue" evidence="8">
    <location>
        <position position="1"/>
    </location>
</feature>
<dbReference type="GO" id="GO:0016020">
    <property type="term" value="C:membrane"/>
    <property type="evidence" value="ECO:0007669"/>
    <property type="project" value="UniProtKB-SubCell"/>
</dbReference>
<keyword evidence="6" id="KW-1133">Transmembrane helix</keyword>
<dbReference type="PANTHER" id="PTHR19432:SF90">
    <property type="entry name" value="SUCROSE TRANSPORT PROTEIN SUC4"/>
    <property type="match status" value="1"/>
</dbReference>
<keyword evidence="3" id="KW-0762">Sugar transport</keyword>
<reference evidence="9" key="1">
    <citation type="journal article" date="2016" name="Nature">
        <title>The genome of the seagrass Zostera marina reveals angiosperm adaptation to the sea.</title>
        <authorList>
            <person name="Olsen J.L."/>
            <person name="Rouze P."/>
            <person name="Verhelst B."/>
            <person name="Lin Y.-C."/>
            <person name="Bayer T."/>
            <person name="Collen J."/>
            <person name="Dattolo E."/>
            <person name="De Paoli E."/>
            <person name="Dittami S."/>
            <person name="Maumus F."/>
            <person name="Michel G."/>
            <person name="Kersting A."/>
            <person name="Lauritano C."/>
            <person name="Lohaus R."/>
            <person name="Toepel M."/>
            <person name="Tonon T."/>
            <person name="Vanneste K."/>
            <person name="Amirebrahimi M."/>
            <person name="Brakel J."/>
            <person name="Bostroem C."/>
            <person name="Chovatia M."/>
            <person name="Grimwood J."/>
            <person name="Jenkins J.W."/>
            <person name="Jueterbock A."/>
            <person name="Mraz A."/>
            <person name="Stam W.T."/>
            <person name="Tice H."/>
            <person name="Bornberg-Bauer E."/>
            <person name="Green P.J."/>
            <person name="Pearson G.A."/>
            <person name="Procaccini G."/>
            <person name="Duarte C.M."/>
            <person name="Schmutz J."/>
            <person name="Reusch T.B.H."/>
            <person name="Van de Peer Y."/>
        </authorList>
    </citation>
    <scope>NUCLEOTIDE SEQUENCE [LARGE SCALE GENOMIC DNA]</scope>
    <source>
        <strain evidence="9">cv. Finnish</strain>
    </source>
</reference>
<dbReference type="AlphaFoldDB" id="A0A0K9NI04"/>
<gene>
    <name evidence="8" type="ORF">ZOSMA_9654G00010</name>
</gene>
<evidence type="ECO:0000256" key="4">
    <source>
        <dbReference type="ARBA" id="ARBA00022692"/>
    </source>
</evidence>
<dbReference type="EMBL" id="LFYR01002194">
    <property type="protein sequence ID" value="KMZ56406.1"/>
    <property type="molecule type" value="Genomic_DNA"/>
</dbReference>
<protein>
    <submittedName>
        <fullName evidence="8">Uncharacterized protein</fullName>
    </submittedName>
</protein>
<evidence type="ECO:0000256" key="2">
    <source>
        <dbReference type="ARBA" id="ARBA00022448"/>
    </source>
</evidence>
<evidence type="ECO:0000313" key="8">
    <source>
        <dbReference type="EMBL" id="KMZ56406.1"/>
    </source>
</evidence>
<keyword evidence="7" id="KW-0472">Membrane</keyword>
<dbReference type="PANTHER" id="PTHR19432">
    <property type="entry name" value="SUGAR TRANSPORTER"/>
    <property type="match status" value="1"/>
</dbReference>
<comment type="caution">
    <text evidence="8">The sequence shown here is derived from an EMBL/GenBank/DDBJ whole genome shotgun (WGS) entry which is preliminary data.</text>
</comment>
<dbReference type="GO" id="GO:0015293">
    <property type="term" value="F:symporter activity"/>
    <property type="evidence" value="ECO:0007669"/>
    <property type="project" value="UniProtKB-KW"/>
</dbReference>
<evidence type="ECO:0000313" key="9">
    <source>
        <dbReference type="Proteomes" id="UP000036987"/>
    </source>
</evidence>
<organism evidence="8 9">
    <name type="scientific">Zostera marina</name>
    <name type="common">Eelgrass</name>
    <dbReference type="NCBI Taxonomy" id="29655"/>
    <lineage>
        <taxon>Eukaryota</taxon>
        <taxon>Viridiplantae</taxon>
        <taxon>Streptophyta</taxon>
        <taxon>Embryophyta</taxon>
        <taxon>Tracheophyta</taxon>
        <taxon>Spermatophyta</taxon>
        <taxon>Magnoliopsida</taxon>
        <taxon>Liliopsida</taxon>
        <taxon>Zosteraceae</taxon>
        <taxon>Zostera</taxon>
    </lineage>
</organism>
<keyword evidence="5" id="KW-0769">Symport</keyword>
<keyword evidence="2" id="KW-0813">Transport</keyword>
<evidence type="ECO:0000256" key="7">
    <source>
        <dbReference type="ARBA" id="ARBA00023136"/>
    </source>
</evidence>
<proteinExistence type="predicted"/>
<evidence type="ECO:0000256" key="6">
    <source>
        <dbReference type="ARBA" id="ARBA00022989"/>
    </source>
</evidence>
<keyword evidence="4" id="KW-0812">Transmembrane</keyword>
<comment type="subcellular location">
    <subcellularLocation>
        <location evidence="1">Membrane</location>
        <topology evidence="1">Multi-pass membrane protein</topology>
    </subcellularLocation>
</comment>
<accession>A0A0K9NI04</accession>
<name>A0A0K9NI04_ZOSMR</name>
<dbReference type="OrthoDB" id="28755at2759"/>
<evidence type="ECO:0000256" key="3">
    <source>
        <dbReference type="ARBA" id="ARBA00022597"/>
    </source>
</evidence>
<sequence length="79" mass="8244">VSFSADIGGWLGDPVNAHRKSKAIGAFITGFWLLVVGNNVTQGPCRALLADLAELCFARNPSSPNDLPLMSGGCPLFIG</sequence>